<evidence type="ECO:0000313" key="8">
    <source>
        <dbReference type="EMBL" id="KAH7115561.1"/>
    </source>
</evidence>
<evidence type="ECO:0000256" key="6">
    <source>
        <dbReference type="ARBA" id="ARBA00023136"/>
    </source>
</evidence>
<keyword evidence="6" id="KW-0472">Membrane</keyword>
<dbReference type="InterPro" id="IPR003370">
    <property type="entry name" value="Chromate_transpt"/>
</dbReference>
<evidence type="ECO:0000256" key="7">
    <source>
        <dbReference type="SAM" id="MobiDB-lite"/>
    </source>
</evidence>
<proteinExistence type="inferred from homology"/>
<dbReference type="Proteomes" id="UP000738349">
    <property type="component" value="Unassembled WGS sequence"/>
</dbReference>
<evidence type="ECO:0000256" key="4">
    <source>
        <dbReference type="ARBA" id="ARBA00022692"/>
    </source>
</evidence>
<dbReference type="AlphaFoldDB" id="A0A9P9ICA9"/>
<evidence type="ECO:0000256" key="3">
    <source>
        <dbReference type="ARBA" id="ARBA00022475"/>
    </source>
</evidence>
<keyword evidence="3" id="KW-1003">Cell membrane</keyword>
<dbReference type="EMBL" id="JAGMUV010000030">
    <property type="protein sequence ID" value="KAH7115561.1"/>
    <property type="molecule type" value="Genomic_DNA"/>
</dbReference>
<feature type="compositionally biased region" description="Basic and acidic residues" evidence="7">
    <location>
        <begin position="76"/>
        <end position="85"/>
    </location>
</feature>
<accession>A0A9P9ICA9</accession>
<keyword evidence="9" id="KW-1185">Reference proteome</keyword>
<evidence type="ECO:0000313" key="9">
    <source>
        <dbReference type="Proteomes" id="UP000738349"/>
    </source>
</evidence>
<dbReference type="OrthoDB" id="5241512at2759"/>
<reference evidence="8" key="1">
    <citation type="journal article" date="2021" name="Nat. Commun.">
        <title>Genetic determinants of endophytism in the Arabidopsis root mycobiome.</title>
        <authorList>
            <person name="Mesny F."/>
            <person name="Miyauchi S."/>
            <person name="Thiergart T."/>
            <person name="Pickel B."/>
            <person name="Atanasova L."/>
            <person name="Karlsson M."/>
            <person name="Huettel B."/>
            <person name="Barry K.W."/>
            <person name="Haridas S."/>
            <person name="Chen C."/>
            <person name="Bauer D."/>
            <person name="Andreopoulos W."/>
            <person name="Pangilinan J."/>
            <person name="LaButti K."/>
            <person name="Riley R."/>
            <person name="Lipzen A."/>
            <person name="Clum A."/>
            <person name="Drula E."/>
            <person name="Henrissat B."/>
            <person name="Kohler A."/>
            <person name="Grigoriev I.V."/>
            <person name="Martin F.M."/>
            <person name="Hacquard S."/>
        </authorList>
    </citation>
    <scope>NUCLEOTIDE SEQUENCE</scope>
    <source>
        <strain evidence="8">MPI-CAGE-AT-0147</strain>
    </source>
</reference>
<feature type="region of interest" description="Disordered" evidence="7">
    <location>
        <begin position="76"/>
        <end position="106"/>
    </location>
</feature>
<comment type="similarity">
    <text evidence="2">Belongs to the chromate ion transporter (CHR) (TC 2.A.51) family.</text>
</comment>
<comment type="subcellular location">
    <subcellularLocation>
        <location evidence="1">Cell membrane</location>
        <topology evidence="1">Multi-pass membrane protein</topology>
    </subcellularLocation>
</comment>
<evidence type="ECO:0000256" key="1">
    <source>
        <dbReference type="ARBA" id="ARBA00004651"/>
    </source>
</evidence>
<keyword evidence="5" id="KW-1133">Transmembrane helix</keyword>
<evidence type="ECO:0000256" key="2">
    <source>
        <dbReference type="ARBA" id="ARBA00005262"/>
    </source>
</evidence>
<name>A0A9P9ICA9_9HYPO</name>
<evidence type="ECO:0000256" key="5">
    <source>
        <dbReference type="ARBA" id="ARBA00022989"/>
    </source>
</evidence>
<protein>
    <submittedName>
        <fullName evidence="8">Uncharacterized protein</fullName>
    </submittedName>
</protein>
<dbReference type="GO" id="GO:0015109">
    <property type="term" value="F:chromate transmembrane transporter activity"/>
    <property type="evidence" value="ECO:0007669"/>
    <property type="project" value="InterPro"/>
</dbReference>
<dbReference type="GO" id="GO:0005886">
    <property type="term" value="C:plasma membrane"/>
    <property type="evidence" value="ECO:0007669"/>
    <property type="project" value="UniProtKB-SubCell"/>
</dbReference>
<keyword evidence="4" id="KW-0812">Transmembrane</keyword>
<dbReference type="Pfam" id="PF02417">
    <property type="entry name" value="Chromate_transp"/>
    <property type="match status" value="1"/>
</dbReference>
<gene>
    <name evidence="8" type="ORF">EDB81DRAFT_767516</name>
</gene>
<sequence>MAIQRLARLNRGGRIWSIIRENWYLGFTSFGGPPVHFKISHDKFVTKLSWINEQVVGTYLNWPRGLEIGFGFRSDRATDSRKSNTGDEITAWPEGQSSKTPIEKSY</sequence>
<comment type="caution">
    <text evidence="8">The sequence shown here is derived from an EMBL/GenBank/DDBJ whole genome shotgun (WGS) entry which is preliminary data.</text>
</comment>
<organism evidence="8 9">
    <name type="scientific">Dactylonectria macrodidyma</name>
    <dbReference type="NCBI Taxonomy" id="307937"/>
    <lineage>
        <taxon>Eukaryota</taxon>
        <taxon>Fungi</taxon>
        <taxon>Dikarya</taxon>
        <taxon>Ascomycota</taxon>
        <taxon>Pezizomycotina</taxon>
        <taxon>Sordariomycetes</taxon>
        <taxon>Hypocreomycetidae</taxon>
        <taxon>Hypocreales</taxon>
        <taxon>Nectriaceae</taxon>
        <taxon>Dactylonectria</taxon>
    </lineage>
</organism>